<dbReference type="InterPro" id="IPR029055">
    <property type="entry name" value="Ntn_hydrolases_N"/>
</dbReference>
<sequence>MCGIAGIFHLNTPKPVDPARVAAMSDVLAHRGPDGSGVWTAPGVGLGHRRLSVIDLGGGAQPMVSADGRIAISYNGEVYNFAEVRAELERLGHVFRTHSDTEVILHGWRQWGVDCLSRFHGMFAFALFDAHKQSLFLARDRLGVKPLHYARLSDDSLAFASELKGLLVDPALRRAPDLRAIEDYMAFGYVPDDACIVSGVEKLAAGHYLLITRGKAMVRPVRWWDVDFGLRAEGSQKALEEELVERMRAAVTSRMVSDVPLGAFLSGGVDSSAVVALMAEASSRAVKTCSIGFDQSDLDESRYADLVAQRFATDHRKRAVAVDDYALIDTLVDAFDEPFADASALPTYRVCQLARESVTVALSGDGADEAFAGYRRYAFQQGEERVRGFIPAAVRELLFGALGKFYPKADWAPRPLRAKATLQALGLSGEEAYARAVGVTPPEMRARLFSADVPRELRGHRAEARYVEIMRGAPGRDALDRAQYADLKIWLPGDILTKVDRMSMAVGLEAREPWLDHRLIQFAASLPVNLRLRGGEGKWLMKKAMARYLPDEVLYRPKMGFVTPISAWFRGPLAGEAERISRSAALAESGWFDMVALEGVAAAHKSGRRDHGRLLWQLMMLDGSLGKLFGLGR</sequence>
<evidence type="ECO:0000256" key="1">
    <source>
        <dbReference type="ARBA" id="ARBA00005187"/>
    </source>
</evidence>
<dbReference type="Gene3D" id="3.60.20.10">
    <property type="entry name" value="Glutamine Phosphoribosylpyrophosphate, subunit 1, domain 1"/>
    <property type="match status" value="1"/>
</dbReference>
<dbReference type="GO" id="GO:0005524">
    <property type="term" value="F:ATP binding"/>
    <property type="evidence" value="ECO:0007669"/>
    <property type="project" value="UniProtKB-KW"/>
</dbReference>
<evidence type="ECO:0000256" key="2">
    <source>
        <dbReference type="ARBA" id="ARBA00005752"/>
    </source>
</evidence>
<feature type="domain" description="Glutamine amidotransferase type-2" evidence="11">
    <location>
        <begin position="2"/>
        <end position="214"/>
    </location>
</feature>
<gene>
    <name evidence="12" type="ORF">FHS49_003417</name>
</gene>
<dbReference type="SUPFAM" id="SSF56235">
    <property type="entry name" value="N-terminal nucleophile aminohydrolases (Ntn hydrolases)"/>
    <property type="match status" value="1"/>
</dbReference>
<dbReference type="InterPro" id="IPR001962">
    <property type="entry name" value="Asn_synthase"/>
</dbReference>
<keyword evidence="13" id="KW-1185">Reference proteome</keyword>
<dbReference type="CDD" id="cd01991">
    <property type="entry name" value="Asn_synthase_B_C"/>
    <property type="match status" value="1"/>
</dbReference>
<dbReference type="RefSeq" id="WP_184020804.1">
    <property type="nucleotide sequence ID" value="NZ_JACIJC010000005.1"/>
</dbReference>
<dbReference type="Proteomes" id="UP000549617">
    <property type="component" value="Unassembled WGS sequence"/>
</dbReference>
<proteinExistence type="inferred from homology"/>
<feature type="site" description="Important for beta-aspartyl-AMP intermediate formation" evidence="10">
    <location>
        <position position="365"/>
    </location>
</feature>
<dbReference type="PROSITE" id="PS51278">
    <property type="entry name" value="GATASE_TYPE_2"/>
    <property type="match status" value="1"/>
</dbReference>
<dbReference type="InterPro" id="IPR051786">
    <property type="entry name" value="ASN_synthetase/amidase"/>
</dbReference>
<keyword evidence="4 9" id="KW-0547">Nucleotide-binding</keyword>
<feature type="binding site" evidence="9">
    <location>
        <position position="291"/>
    </location>
    <ligand>
        <name>ATP</name>
        <dbReference type="ChEBI" id="CHEBI:30616"/>
    </ligand>
</feature>
<evidence type="ECO:0000256" key="9">
    <source>
        <dbReference type="PIRSR" id="PIRSR001589-2"/>
    </source>
</evidence>
<dbReference type="Pfam" id="PF00733">
    <property type="entry name" value="Asn_synthase"/>
    <property type="match status" value="1"/>
</dbReference>
<protein>
    <recommendedName>
        <fullName evidence="3">asparagine synthase (glutamine-hydrolyzing)</fullName>
        <ecNumber evidence="3">6.3.5.4</ecNumber>
    </recommendedName>
</protein>
<accession>A0A7W9AKJ6</accession>
<dbReference type="NCBIfam" id="TIGR01536">
    <property type="entry name" value="asn_synth_AEB"/>
    <property type="match status" value="1"/>
</dbReference>
<comment type="pathway">
    <text evidence="1">Amino-acid biosynthesis; L-asparagine biosynthesis; L-asparagine from L-aspartate (L-Gln route): step 1/1.</text>
</comment>
<evidence type="ECO:0000256" key="4">
    <source>
        <dbReference type="ARBA" id="ARBA00022741"/>
    </source>
</evidence>
<dbReference type="EMBL" id="JACIJC010000005">
    <property type="protein sequence ID" value="MBB5687389.1"/>
    <property type="molecule type" value="Genomic_DNA"/>
</dbReference>
<feature type="binding site" evidence="9">
    <location>
        <position position="100"/>
    </location>
    <ligand>
        <name>L-glutamine</name>
        <dbReference type="ChEBI" id="CHEBI:58359"/>
    </ligand>
</feature>
<dbReference type="AlphaFoldDB" id="A0A7W9AKJ6"/>
<evidence type="ECO:0000256" key="8">
    <source>
        <dbReference type="PIRSR" id="PIRSR001589-1"/>
    </source>
</evidence>
<comment type="catalytic activity">
    <reaction evidence="7">
        <text>L-aspartate + L-glutamine + ATP + H2O = L-asparagine + L-glutamate + AMP + diphosphate + H(+)</text>
        <dbReference type="Rhea" id="RHEA:12228"/>
        <dbReference type="ChEBI" id="CHEBI:15377"/>
        <dbReference type="ChEBI" id="CHEBI:15378"/>
        <dbReference type="ChEBI" id="CHEBI:29985"/>
        <dbReference type="ChEBI" id="CHEBI:29991"/>
        <dbReference type="ChEBI" id="CHEBI:30616"/>
        <dbReference type="ChEBI" id="CHEBI:33019"/>
        <dbReference type="ChEBI" id="CHEBI:58048"/>
        <dbReference type="ChEBI" id="CHEBI:58359"/>
        <dbReference type="ChEBI" id="CHEBI:456215"/>
        <dbReference type="EC" id="6.3.5.4"/>
    </reaction>
</comment>
<evidence type="ECO:0000256" key="6">
    <source>
        <dbReference type="ARBA" id="ARBA00022962"/>
    </source>
</evidence>
<dbReference type="GO" id="GO:0006529">
    <property type="term" value="P:asparagine biosynthetic process"/>
    <property type="evidence" value="ECO:0007669"/>
    <property type="project" value="UniProtKB-KW"/>
</dbReference>
<dbReference type="NCBIfam" id="TIGR03108">
    <property type="entry name" value="eps_aminotran_1"/>
    <property type="match status" value="1"/>
</dbReference>
<keyword evidence="6 8" id="KW-0315">Glutamine amidotransferase</keyword>
<keyword evidence="8" id="KW-0061">Asparagine biosynthesis</keyword>
<dbReference type="EC" id="6.3.5.4" evidence="3"/>
<dbReference type="GO" id="GO:0005829">
    <property type="term" value="C:cytosol"/>
    <property type="evidence" value="ECO:0007669"/>
    <property type="project" value="TreeGrafter"/>
</dbReference>
<dbReference type="InterPro" id="IPR014729">
    <property type="entry name" value="Rossmann-like_a/b/a_fold"/>
</dbReference>
<dbReference type="InterPro" id="IPR033738">
    <property type="entry name" value="AsnB_N"/>
</dbReference>
<comment type="caution">
    <text evidence="12">The sequence shown here is derived from an EMBL/GenBank/DDBJ whole genome shotgun (WGS) entry which is preliminary data.</text>
</comment>
<dbReference type="PIRSF" id="PIRSF001589">
    <property type="entry name" value="Asn_synthetase_glu-h"/>
    <property type="match status" value="1"/>
</dbReference>
<dbReference type="PANTHER" id="PTHR43284">
    <property type="entry name" value="ASPARAGINE SYNTHETASE (GLUTAMINE-HYDROLYZING)"/>
    <property type="match status" value="1"/>
</dbReference>
<evidence type="ECO:0000256" key="3">
    <source>
        <dbReference type="ARBA" id="ARBA00012737"/>
    </source>
</evidence>
<evidence type="ECO:0000313" key="12">
    <source>
        <dbReference type="EMBL" id="MBB5687389.1"/>
    </source>
</evidence>
<dbReference type="Pfam" id="PF13537">
    <property type="entry name" value="GATase_7"/>
    <property type="match status" value="1"/>
</dbReference>
<evidence type="ECO:0000256" key="5">
    <source>
        <dbReference type="ARBA" id="ARBA00022840"/>
    </source>
</evidence>
<keyword evidence="5 9" id="KW-0067">ATP-binding</keyword>
<dbReference type="SUPFAM" id="SSF52402">
    <property type="entry name" value="Adenine nucleotide alpha hydrolases-like"/>
    <property type="match status" value="1"/>
</dbReference>
<dbReference type="InterPro" id="IPR006426">
    <property type="entry name" value="Asn_synth_AEB"/>
</dbReference>
<organism evidence="12 13">
    <name type="scientific">Sphingobium boeckii</name>
    <dbReference type="NCBI Taxonomy" id="1082345"/>
    <lineage>
        <taxon>Bacteria</taxon>
        <taxon>Pseudomonadati</taxon>
        <taxon>Pseudomonadota</taxon>
        <taxon>Alphaproteobacteria</taxon>
        <taxon>Sphingomonadales</taxon>
        <taxon>Sphingomonadaceae</taxon>
        <taxon>Sphingobium</taxon>
    </lineage>
</organism>
<evidence type="ECO:0000256" key="10">
    <source>
        <dbReference type="PIRSR" id="PIRSR001589-3"/>
    </source>
</evidence>
<dbReference type="CDD" id="cd00712">
    <property type="entry name" value="AsnB"/>
    <property type="match status" value="1"/>
</dbReference>
<dbReference type="InterPro" id="IPR017932">
    <property type="entry name" value="GATase_2_dom"/>
</dbReference>
<keyword evidence="12" id="KW-0436">Ligase</keyword>
<keyword evidence="8" id="KW-0028">Amino-acid biosynthesis</keyword>
<feature type="active site" description="For GATase activity" evidence="8">
    <location>
        <position position="2"/>
    </location>
</feature>
<comment type="similarity">
    <text evidence="2">Belongs to the asparagine synthetase family.</text>
</comment>
<feature type="binding site" evidence="9">
    <location>
        <begin position="363"/>
        <end position="364"/>
    </location>
    <ligand>
        <name>ATP</name>
        <dbReference type="ChEBI" id="CHEBI:30616"/>
    </ligand>
</feature>
<evidence type="ECO:0000313" key="13">
    <source>
        <dbReference type="Proteomes" id="UP000549617"/>
    </source>
</evidence>
<dbReference type="Gene3D" id="3.40.50.620">
    <property type="entry name" value="HUPs"/>
    <property type="match status" value="1"/>
</dbReference>
<evidence type="ECO:0000256" key="7">
    <source>
        <dbReference type="ARBA" id="ARBA00048741"/>
    </source>
</evidence>
<dbReference type="InterPro" id="IPR017539">
    <property type="entry name" value="XrtA_amidotfase"/>
</dbReference>
<name>A0A7W9AKJ6_9SPHN</name>
<dbReference type="PANTHER" id="PTHR43284:SF1">
    <property type="entry name" value="ASPARAGINE SYNTHETASE"/>
    <property type="match status" value="1"/>
</dbReference>
<dbReference type="GO" id="GO:0004066">
    <property type="term" value="F:asparagine synthase (glutamine-hydrolyzing) activity"/>
    <property type="evidence" value="ECO:0007669"/>
    <property type="project" value="UniProtKB-EC"/>
</dbReference>
<reference evidence="12 13" key="1">
    <citation type="submission" date="2020-08" db="EMBL/GenBank/DDBJ databases">
        <title>Genomic Encyclopedia of Type Strains, Phase IV (KMG-IV): sequencing the most valuable type-strain genomes for metagenomic binning, comparative biology and taxonomic classification.</title>
        <authorList>
            <person name="Goeker M."/>
        </authorList>
    </citation>
    <scope>NUCLEOTIDE SEQUENCE [LARGE SCALE GENOMIC DNA]</scope>
    <source>
        <strain evidence="12 13">DSM 25079</strain>
    </source>
</reference>
<evidence type="ECO:0000259" key="11">
    <source>
        <dbReference type="PROSITE" id="PS51278"/>
    </source>
</evidence>